<organism evidence="7 8">
    <name type="scientific">Purpureocillium lilacinum</name>
    <name type="common">Paecilomyces lilacinus</name>
    <dbReference type="NCBI Taxonomy" id="33203"/>
    <lineage>
        <taxon>Eukaryota</taxon>
        <taxon>Fungi</taxon>
        <taxon>Dikarya</taxon>
        <taxon>Ascomycota</taxon>
        <taxon>Pezizomycotina</taxon>
        <taxon>Sordariomycetes</taxon>
        <taxon>Hypocreomycetidae</taxon>
        <taxon>Hypocreales</taxon>
        <taxon>Ophiocordycipitaceae</taxon>
        <taxon>Purpureocillium</taxon>
    </lineage>
</organism>
<evidence type="ECO:0000313" key="7">
    <source>
        <dbReference type="EMBL" id="KAK4091995.1"/>
    </source>
</evidence>
<comment type="subcellular location">
    <subcellularLocation>
        <location evidence="1">Membrane</location>
        <topology evidence="1">Multi-pass membrane protein</topology>
    </subcellularLocation>
</comment>
<keyword evidence="5" id="KW-0472">Membrane</keyword>
<keyword evidence="8" id="KW-1185">Reference proteome</keyword>
<evidence type="ECO:0000256" key="5">
    <source>
        <dbReference type="ARBA" id="ARBA00023136"/>
    </source>
</evidence>
<gene>
    <name evidence="7" type="ORF">Purlil1_3834</name>
</gene>
<name>A0ABR0C6X8_PURLI</name>
<keyword evidence="4" id="KW-1133">Transmembrane helix</keyword>
<proteinExistence type="inferred from homology"/>
<dbReference type="PANTHER" id="PTHR11266">
    <property type="entry name" value="PEROXISOMAL MEMBRANE PROTEIN 2, PXMP2 MPV17"/>
    <property type="match status" value="1"/>
</dbReference>
<dbReference type="PANTHER" id="PTHR11266:SF17">
    <property type="entry name" value="PROTEIN MPV17"/>
    <property type="match status" value="1"/>
</dbReference>
<comment type="caution">
    <text evidence="7">The sequence shown here is derived from an EMBL/GenBank/DDBJ whole genome shotgun (WGS) entry which is preliminary data.</text>
</comment>
<dbReference type="Pfam" id="PF04117">
    <property type="entry name" value="Mpv17_PMP22"/>
    <property type="match status" value="1"/>
</dbReference>
<evidence type="ECO:0000256" key="2">
    <source>
        <dbReference type="ARBA" id="ARBA00006824"/>
    </source>
</evidence>
<dbReference type="InterPro" id="IPR007248">
    <property type="entry name" value="Mpv17_PMP22"/>
</dbReference>
<evidence type="ECO:0000256" key="4">
    <source>
        <dbReference type="ARBA" id="ARBA00022989"/>
    </source>
</evidence>
<sequence length="504" mass="55574">MRPDLRFSLFPSRSHHFRHRLFPHSTHSRFSRRRFVFIEFSQSRRGPQRTHRLLAADAWLVSLPILGRSGEIFELSARARASRTPPGSWPGCDHALRHPSTLAARHPDSGALSSNVLSSTLTSQPKTHVAPSIHHGRLFQMVRRSHFSKLVNARALTVSQFRYNAKLAARPLLTQSVTTAVLFATGDITAQQLVEKKGLQKHDLTRTGRMALYGGCVFGPVATTWFGILARRVNLRNPRLETLARVGCDQTLFAPVMIGVFLSSMATMEGASAKERLEKTWWPALKTNWMIWPFVQFVNFTFLPLQHRVLFANVISIGWNSYLSWVNSQSEDEKEEVEAVPMACASRCIKNGIYESRAPSPIIPPLGIVWLTATAAGEELAAEALMVDCGTDGSSHDDDEIKRLAQLAPGAGSDKRKHGATAGELRLRAARQLADLVAVAVAPLKLLRPVAVEAQREAIRARAPELAALFDAPRVPNGLPEAPGEGRHGDPRADVDEPLVKPAA</sequence>
<keyword evidence="3" id="KW-0812">Transmembrane</keyword>
<evidence type="ECO:0000313" key="8">
    <source>
        <dbReference type="Proteomes" id="UP001287286"/>
    </source>
</evidence>
<dbReference type="Proteomes" id="UP001287286">
    <property type="component" value="Unassembled WGS sequence"/>
</dbReference>
<evidence type="ECO:0000256" key="6">
    <source>
        <dbReference type="SAM" id="MobiDB-lite"/>
    </source>
</evidence>
<accession>A0ABR0C6X8</accession>
<feature type="compositionally biased region" description="Basic and acidic residues" evidence="6">
    <location>
        <begin position="484"/>
        <end position="504"/>
    </location>
</feature>
<feature type="region of interest" description="Disordered" evidence="6">
    <location>
        <begin position="471"/>
        <end position="504"/>
    </location>
</feature>
<evidence type="ECO:0000256" key="3">
    <source>
        <dbReference type="ARBA" id="ARBA00022692"/>
    </source>
</evidence>
<evidence type="ECO:0000256" key="1">
    <source>
        <dbReference type="ARBA" id="ARBA00004141"/>
    </source>
</evidence>
<protein>
    <submittedName>
        <fullName evidence="7">Uncharacterized protein</fullName>
    </submittedName>
</protein>
<comment type="similarity">
    <text evidence="2">Belongs to the peroxisomal membrane protein PXMP2/4 family.</text>
</comment>
<reference evidence="7 8" key="1">
    <citation type="journal article" date="2024" name="Microbiol. Resour. Announc.">
        <title>Genome annotations for the ascomycete fungi Trichoderma harzianum, Trichoderma aggressivum, and Purpureocillium lilacinum.</title>
        <authorList>
            <person name="Beijen E.P.W."/>
            <person name="Ohm R.A."/>
        </authorList>
    </citation>
    <scope>NUCLEOTIDE SEQUENCE [LARGE SCALE GENOMIC DNA]</scope>
    <source>
        <strain evidence="7 8">CBS 150709</strain>
    </source>
</reference>
<dbReference type="EMBL" id="JAWRVI010000010">
    <property type="protein sequence ID" value="KAK4091995.1"/>
    <property type="molecule type" value="Genomic_DNA"/>
</dbReference>